<evidence type="ECO:0000256" key="1">
    <source>
        <dbReference type="ARBA" id="ARBA00004167"/>
    </source>
</evidence>
<feature type="signal peptide" evidence="9">
    <location>
        <begin position="1"/>
        <end position="26"/>
    </location>
</feature>
<dbReference type="PANTHER" id="PTHR24269">
    <property type="entry name" value="KREMEN PROTEIN"/>
    <property type="match status" value="1"/>
</dbReference>
<comment type="subcellular location">
    <subcellularLocation>
        <location evidence="1">Membrane</location>
        <topology evidence="1">Single-pass membrane protein</topology>
    </subcellularLocation>
</comment>
<dbReference type="InterPro" id="IPR003305">
    <property type="entry name" value="CenC_carb-bd"/>
</dbReference>
<dbReference type="GO" id="GO:0005886">
    <property type="term" value="C:plasma membrane"/>
    <property type="evidence" value="ECO:0007669"/>
    <property type="project" value="TreeGrafter"/>
</dbReference>
<dbReference type="SUPFAM" id="SSF49785">
    <property type="entry name" value="Galactose-binding domain-like"/>
    <property type="match status" value="1"/>
</dbReference>
<reference evidence="11" key="1">
    <citation type="journal article" date="2023" name="Mol. Phylogenet. Evol.">
        <title>Genome-scale phylogeny and comparative genomics of the fungal order Sordariales.</title>
        <authorList>
            <person name="Hensen N."/>
            <person name="Bonometti L."/>
            <person name="Westerberg I."/>
            <person name="Brannstrom I.O."/>
            <person name="Guillou S."/>
            <person name="Cros-Aarteil S."/>
            <person name="Calhoun S."/>
            <person name="Haridas S."/>
            <person name="Kuo A."/>
            <person name="Mondo S."/>
            <person name="Pangilinan J."/>
            <person name="Riley R."/>
            <person name="LaButti K."/>
            <person name="Andreopoulos B."/>
            <person name="Lipzen A."/>
            <person name="Chen C."/>
            <person name="Yan M."/>
            <person name="Daum C."/>
            <person name="Ng V."/>
            <person name="Clum A."/>
            <person name="Steindorff A."/>
            <person name="Ohm R.A."/>
            <person name="Martin F."/>
            <person name="Silar P."/>
            <person name="Natvig D.O."/>
            <person name="Lalanne C."/>
            <person name="Gautier V."/>
            <person name="Ament-Velasquez S.L."/>
            <person name="Kruys A."/>
            <person name="Hutchinson M.I."/>
            <person name="Powell A.J."/>
            <person name="Barry K."/>
            <person name="Miller A.N."/>
            <person name="Grigoriev I.V."/>
            <person name="Debuchy R."/>
            <person name="Gladieux P."/>
            <person name="Hiltunen Thoren M."/>
            <person name="Johannesson H."/>
        </authorList>
    </citation>
    <scope>NUCLEOTIDE SEQUENCE</scope>
    <source>
        <strain evidence="11">PSN293</strain>
    </source>
</reference>
<dbReference type="EMBL" id="MU858502">
    <property type="protein sequence ID" value="KAK4206124.1"/>
    <property type="molecule type" value="Genomic_DNA"/>
</dbReference>
<dbReference type="PANTHER" id="PTHR24269:SF16">
    <property type="entry name" value="PROTEIN SLG1"/>
    <property type="match status" value="1"/>
</dbReference>
<evidence type="ECO:0000313" key="12">
    <source>
        <dbReference type="Proteomes" id="UP001301769"/>
    </source>
</evidence>
<keyword evidence="3 9" id="KW-0732">Signal</keyword>
<dbReference type="InterPro" id="IPR051836">
    <property type="entry name" value="Kremen_rcpt"/>
</dbReference>
<feature type="chain" id="PRO_5043051859" evidence="9">
    <location>
        <begin position="27"/>
        <end position="759"/>
    </location>
</feature>
<evidence type="ECO:0000256" key="8">
    <source>
        <dbReference type="SAM" id="MobiDB-lite"/>
    </source>
</evidence>
<accession>A0AAN7B0U1</accession>
<reference evidence="11" key="2">
    <citation type="submission" date="2023-05" db="EMBL/GenBank/DDBJ databases">
        <authorList>
            <consortium name="Lawrence Berkeley National Laboratory"/>
            <person name="Steindorff A."/>
            <person name="Hensen N."/>
            <person name="Bonometti L."/>
            <person name="Westerberg I."/>
            <person name="Brannstrom I.O."/>
            <person name="Guillou S."/>
            <person name="Cros-Aarteil S."/>
            <person name="Calhoun S."/>
            <person name="Haridas S."/>
            <person name="Kuo A."/>
            <person name="Mondo S."/>
            <person name="Pangilinan J."/>
            <person name="Riley R."/>
            <person name="Labutti K."/>
            <person name="Andreopoulos B."/>
            <person name="Lipzen A."/>
            <person name="Chen C."/>
            <person name="Yanf M."/>
            <person name="Daum C."/>
            <person name="Ng V."/>
            <person name="Clum A."/>
            <person name="Ohm R."/>
            <person name="Martin F."/>
            <person name="Silar P."/>
            <person name="Natvig D."/>
            <person name="Lalanne C."/>
            <person name="Gautier V."/>
            <person name="Ament-Velasquez S.L."/>
            <person name="Kruys A."/>
            <person name="Hutchinson M.I."/>
            <person name="Powell A.J."/>
            <person name="Barry K."/>
            <person name="Miller A.N."/>
            <person name="Grigoriev I.V."/>
            <person name="Debuchy R."/>
            <person name="Gladieux P."/>
            <person name="Thoren M.H."/>
            <person name="Johannesson H."/>
        </authorList>
    </citation>
    <scope>NUCLEOTIDE SEQUENCE</scope>
    <source>
        <strain evidence="11">PSN293</strain>
    </source>
</reference>
<evidence type="ECO:0000259" key="10">
    <source>
        <dbReference type="PROSITE" id="PS51212"/>
    </source>
</evidence>
<dbReference type="PROSITE" id="PS51212">
    <property type="entry name" value="WSC"/>
    <property type="match status" value="4"/>
</dbReference>
<sequence>MASLRFPSLGLLALASSLSFPTAVYARPQPCPRDAPYTHKGCFVSNTNGQRIVNTATYADDAMTIASCATFCTEKNLKYFGVEYGRECYCGDSFPADPAVDTSECSFTCPGGGETGQTCGAGDRIDLYQNNLYAGRAPATLDIPYLGCFVDSGDRVLPDNLLGSDEMTAELCEAHCSDYFYFGVEYGRECWCGDIKPTNPAPEAECSLTCTGDVKQVCGAGGRLNAWARPWPVPSAVGEYEYNGCYTDRGDKHTLTGRVEYLSDMTHEKCAAFCDKYNYPFFGVEFGSQCFCGTKIEDMTEIRPIEECSTKCGGELSQRCGAANRLSIFEKPAGPDPVNLDRVGSYSYKSCWTDDVNERVLTGSEYRSDDMTVESCAAFCSQQNFEFFGVEYAHECYCGDKLGGAVAPEGECSQVCAGNSAQWCGGASRLNIYSLTRLPSRSFSIPPVSSPPGQASSSVPSSSSSVPSSSPVPSISSSAPTPSSTIFSSSSISTTASISTSPTTTAPYCDPTTTWSPERCWASLPPACAALGKTPVPNFVQASMSAGSCSGSLAQGTATGFQSCLTSYQIPNRFTASNAYACLTNLPNMYCTMTTTSCDPFATPTPAVPNGDFESGNLGPWTVQMGDAYPNLAVSVSDEKPHTGRYSFKFDYKGNGGVWMYLRHADVKLQPGATYELSYWNWASNTDAYLDPSVMMMAGGARFGFNSYRPAKRANEWYRQAVTFVAPTSYARLDLQFLVVVGAVPALSYVDDIAIVKVI</sequence>
<feature type="domain" description="WSC" evidence="10">
    <location>
        <begin position="36"/>
        <end position="131"/>
    </location>
</feature>
<evidence type="ECO:0000256" key="9">
    <source>
        <dbReference type="SAM" id="SignalP"/>
    </source>
</evidence>
<evidence type="ECO:0000256" key="7">
    <source>
        <dbReference type="ARBA" id="ARBA00023180"/>
    </source>
</evidence>
<dbReference type="Gene3D" id="2.60.120.260">
    <property type="entry name" value="Galactose-binding domain-like"/>
    <property type="match status" value="1"/>
</dbReference>
<gene>
    <name evidence="11" type="ORF">QBC37DRAFT_435395</name>
</gene>
<keyword evidence="4" id="KW-0378">Hydrolase</keyword>
<evidence type="ECO:0000256" key="4">
    <source>
        <dbReference type="ARBA" id="ARBA00022801"/>
    </source>
</evidence>
<feature type="compositionally biased region" description="Low complexity" evidence="8">
    <location>
        <begin position="451"/>
        <end position="489"/>
    </location>
</feature>
<evidence type="ECO:0000256" key="5">
    <source>
        <dbReference type="ARBA" id="ARBA00022989"/>
    </source>
</evidence>
<feature type="domain" description="WSC" evidence="10">
    <location>
        <begin position="239"/>
        <end position="332"/>
    </location>
</feature>
<keyword evidence="5" id="KW-1133">Transmembrane helix</keyword>
<dbReference type="InterPro" id="IPR002889">
    <property type="entry name" value="WSC_carb-bd"/>
</dbReference>
<dbReference type="Pfam" id="PF01822">
    <property type="entry name" value="WSC"/>
    <property type="match status" value="4"/>
</dbReference>
<evidence type="ECO:0000313" key="11">
    <source>
        <dbReference type="EMBL" id="KAK4206124.1"/>
    </source>
</evidence>
<protein>
    <submittedName>
        <fullName evidence="11">WSC domain-containing protein</fullName>
    </submittedName>
</protein>
<comment type="caution">
    <text evidence="11">The sequence shown here is derived from an EMBL/GenBank/DDBJ whole genome shotgun (WGS) entry which is preliminary data.</text>
</comment>
<evidence type="ECO:0000256" key="3">
    <source>
        <dbReference type="ARBA" id="ARBA00022729"/>
    </source>
</evidence>
<dbReference type="Pfam" id="PF02018">
    <property type="entry name" value="CBM_4_9"/>
    <property type="match status" value="1"/>
</dbReference>
<feature type="domain" description="WSC" evidence="10">
    <location>
        <begin position="345"/>
        <end position="436"/>
    </location>
</feature>
<keyword evidence="2" id="KW-0812">Transmembrane</keyword>
<organism evidence="11 12">
    <name type="scientific">Rhypophila decipiens</name>
    <dbReference type="NCBI Taxonomy" id="261697"/>
    <lineage>
        <taxon>Eukaryota</taxon>
        <taxon>Fungi</taxon>
        <taxon>Dikarya</taxon>
        <taxon>Ascomycota</taxon>
        <taxon>Pezizomycotina</taxon>
        <taxon>Sordariomycetes</taxon>
        <taxon>Sordariomycetidae</taxon>
        <taxon>Sordariales</taxon>
        <taxon>Naviculisporaceae</taxon>
        <taxon>Rhypophila</taxon>
    </lineage>
</organism>
<evidence type="ECO:0000256" key="2">
    <source>
        <dbReference type="ARBA" id="ARBA00022692"/>
    </source>
</evidence>
<dbReference type="GO" id="GO:0016798">
    <property type="term" value="F:hydrolase activity, acting on glycosyl bonds"/>
    <property type="evidence" value="ECO:0007669"/>
    <property type="project" value="InterPro"/>
</dbReference>
<feature type="region of interest" description="Disordered" evidence="8">
    <location>
        <begin position="445"/>
        <end position="489"/>
    </location>
</feature>
<dbReference type="SMART" id="SM00321">
    <property type="entry name" value="WSC"/>
    <property type="match status" value="4"/>
</dbReference>
<proteinExistence type="predicted"/>
<keyword evidence="7" id="KW-0325">Glycoprotein</keyword>
<keyword evidence="6" id="KW-0472">Membrane</keyword>
<dbReference type="InterPro" id="IPR008979">
    <property type="entry name" value="Galactose-bd-like_sf"/>
</dbReference>
<name>A0AAN7B0U1_9PEZI</name>
<keyword evidence="12" id="KW-1185">Reference proteome</keyword>
<evidence type="ECO:0000256" key="6">
    <source>
        <dbReference type="ARBA" id="ARBA00023136"/>
    </source>
</evidence>
<dbReference type="AlphaFoldDB" id="A0AAN7B0U1"/>
<dbReference type="Proteomes" id="UP001301769">
    <property type="component" value="Unassembled WGS sequence"/>
</dbReference>
<feature type="domain" description="WSC" evidence="10">
    <location>
        <begin position="142"/>
        <end position="230"/>
    </location>
</feature>